<sequence>MPTKFVLFRASASSGFTITTLTRIPAQTGPSCLHQDGQEVSGKHTTTGFKPRSNQGAGRWSYANGRTPRHDDPRDSQHP</sequence>
<proteinExistence type="predicted"/>
<comment type="caution">
    <text evidence="2">The sequence shown here is derived from an EMBL/GenBank/DDBJ whole genome shotgun (WGS) entry which is preliminary data.</text>
</comment>
<evidence type="ECO:0000313" key="3">
    <source>
        <dbReference type="Proteomes" id="UP001243330"/>
    </source>
</evidence>
<dbReference type="Proteomes" id="UP001243330">
    <property type="component" value="Unassembled WGS sequence"/>
</dbReference>
<accession>A0AAD9AJR6</accession>
<organism evidence="2 3">
    <name type="scientific">Colletotrichum chrysophilum</name>
    <dbReference type="NCBI Taxonomy" id="1836956"/>
    <lineage>
        <taxon>Eukaryota</taxon>
        <taxon>Fungi</taxon>
        <taxon>Dikarya</taxon>
        <taxon>Ascomycota</taxon>
        <taxon>Pezizomycotina</taxon>
        <taxon>Sordariomycetes</taxon>
        <taxon>Hypocreomycetidae</taxon>
        <taxon>Glomerellales</taxon>
        <taxon>Glomerellaceae</taxon>
        <taxon>Colletotrichum</taxon>
        <taxon>Colletotrichum gloeosporioides species complex</taxon>
    </lineage>
</organism>
<feature type="region of interest" description="Disordered" evidence="1">
    <location>
        <begin position="26"/>
        <end position="79"/>
    </location>
</feature>
<evidence type="ECO:0000256" key="1">
    <source>
        <dbReference type="SAM" id="MobiDB-lite"/>
    </source>
</evidence>
<gene>
    <name evidence="2" type="ORF">CCHR01_07662</name>
</gene>
<protein>
    <submittedName>
        <fullName evidence="2">Uncharacterized protein</fullName>
    </submittedName>
</protein>
<dbReference type="EMBL" id="JAQOWY010000137">
    <property type="protein sequence ID" value="KAK1849683.1"/>
    <property type="molecule type" value="Genomic_DNA"/>
</dbReference>
<keyword evidence="3" id="KW-1185">Reference proteome</keyword>
<name>A0AAD9AJR6_9PEZI</name>
<feature type="compositionally biased region" description="Basic and acidic residues" evidence="1">
    <location>
        <begin position="68"/>
        <end position="79"/>
    </location>
</feature>
<reference evidence="2" key="1">
    <citation type="submission" date="2023-01" db="EMBL/GenBank/DDBJ databases">
        <title>Colletotrichum chrysophilum M932 genome sequence.</title>
        <authorList>
            <person name="Baroncelli R."/>
        </authorList>
    </citation>
    <scope>NUCLEOTIDE SEQUENCE</scope>
    <source>
        <strain evidence="2">M932</strain>
    </source>
</reference>
<evidence type="ECO:0000313" key="2">
    <source>
        <dbReference type="EMBL" id="KAK1849683.1"/>
    </source>
</evidence>
<feature type="compositionally biased region" description="Polar residues" evidence="1">
    <location>
        <begin position="43"/>
        <end position="56"/>
    </location>
</feature>
<dbReference type="AlphaFoldDB" id="A0AAD9AJR6"/>